<dbReference type="Proteomes" id="UP000646877">
    <property type="component" value="Unassembled WGS sequence"/>
</dbReference>
<dbReference type="GO" id="GO:0007165">
    <property type="term" value="P:signal transduction"/>
    <property type="evidence" value="ECO:0007669"/>
    <property type="project" value="UniProtKB-KW"/>
</dbReference>
<evidence type="ECO:0000313" key="12">
    <source>
        <dbReference type="Proteomes" id="UP000646877"/>
    </source>
</evidence>
<dbReference type="SMART" id="SM01358">
    <property type="entry name" value="HBM"/>
    <property type="match status" value="1"/>
</dbReference>
<evidence type="ECO:0000313" key="11">
    <source>
        <dbReference type="EMBL" id="NLR23339.1"/>
    </source>
</evidence>
<feature type="transmembrane region" description="Helical" evidence="7">
    <location>
        <begin position="310"/>
        <end position="331"/>
    </location>
</feature>
<dbReference type="SUPFAM" id="SSF58104">
    <property type="entry name" value="Methyl-accepting chemotaxis protein (MCP) signaling domain"/>
    <property type="match status" value="1"/>
</dbReference>
<comment type="similarity">
    <text evidence="4">Belongs to the methyl-accepting chemotaxis (MCP) protein family.</text>
</comment>
<gene>
    <name evidence="11" type="ORF">F9Y85_18890</name>
</gene>
<proteinExistence type="inferred from homology"/>
<keyword evidence="3 5" id="KW-0807">Transducer</keyword>
<feature type="coiled-coil region" evidence="6">
    <location>
        <begin position="86"/>
        <end position="120"/>
    </location>
</feature>
<dbReference type="PANTHER" id="PTHR32089">
    <property type="entry name" value="METHYL-ACCEPTING CHEMOTAXIS PROTEIN MCPB"/>
    <property type="match status" value="1"/>
</dbReference>
<dbReference type="InterPro" id="IPR004089">
    <property type="entry name" value="MCPsignal_dom"/>
</dbReference>
<evidence type="ECO:0000256" key="1">
    <source>
        <dbReference type="ARBA" id="ARBA00004429"/>
    </source>
</evidence>
<keyword evidence="6" id="KW-0175">Coiled coil</keyword>
<sequence length="664" mass="72657">MLIGLSINTMSGAFMLSKLRLSQQLSTSFGVMIVLMVALSSVAYIGLNGGYSNFVEYRSLARASNLASTLEANLLSLRINVLNYLKQQSKDDIEQFEQKVKLLHDALAEAKEALNQKESKQLIEKSETALVTYETAFREIMALYGRRNTVVHDGLDKIGPQMRKNISQLIESSIDMSDFEGLAAATHMQEKLLLGRLFVTKFLVSNQLNDYNRAMDELKQEKMFLTQSKSRFMNENAKNLLFDIEQSGERYLDGVREVQDIITERNRLITEVLNINGQNIAEYLARVKESIKKRQDELGPIAQSESRKTVTIIIAVSVVVILLGCFLSWYITRLIKAPIGGEPKEIAEVASRIASGDLTIQFDRGESVSGIYLAMRDMADKLKAIIAEIQSSTHALSSSSETLSAITSQSKQGADNQMEQLSHSAVSMNEMAATIAEITQSAQLAADAATDADSQSNSGVQVVVATQQAMEGLVGKIENVSKTIENLEQETESVGSILDVIRGIAEQTNLLALNAAIEAARAGEQGRGFAVVADEVRSLASRTQKSTDEIQEMISKLQNEAKRSVGMMRENVKDAKDTADKSAKTDEVLQAISSSVSTIKDMNLQIASASEEQNTVTQQLSQSVTEISETAQETATGAERASDEALSLLSLSRALDKSVSSFRL</sequence>
<evidence type="ECO:0000256" key="4">
    <source>
        <dbReference type="ARBA" id="ARBA00029447"/>
    </source>
</evidence>
<dbReference type="PANTHER" id="PTHR32089:SF112">
    <property type="entry name" value="LYSOZYME-LIKE PROTEIN-RELATED"/>
    <property type="match status" value="1"/>
</dbReference>
<dbReference type="PROSITE" id="PS50111">
    <property type="entry name" value="CHEMOTAXIS_TRANSDUC_2"/>
    <property type="match status" value="1"/>
</dbReference>
<keyword evidence="2" id="KW-0997">Cell inner membrane</keyword>
<evidence type="ECO:0000259" key="8">
    <source>
        <dbReference type="PROSITE" id="PS50111"/>
    </source>
</evidence>
<dbReference type="SMART" id="SM00283">
    <property type="entry name" value="MA"/>
    <property type="match status" value="1"/>
</dbReference>
<evidence type="ECO:0000256" key="2">
    <source>
        <dbReference type="ARBA" id="ARBA00022519"/>
    </source>
</evidence>
<evidence type="ECO:0000256" key="6">
    <source>
        <dbReference type="SAM" id="Coils"/>
    </source>
</evidence>
<comment type="caution">
    <text evidence="11">The sequence shown here is derived from an EMBL/GenBank/DDBJ whole genome shotgun (WGS) entry which is preliminary data.</text>
</comment>
<feature type="domain" description="HBM" evidence="10">
    <location>
        <begin position="59"/>
        <end position="299"/>
    </location>
</feature>
<evidence type="ECO:0000259" key="10">
    <source>
        <dbReference type="PROSITE" id="PS51753"/>
    </source>
</evidence>
<feature type="domain" description="Methyl-accepting transducer" evidence="8">
    <location>
        <begin position="392"/>
        <end position="628"/>
    </location>
</feature>
<dbReference type="InterPro" id="IPR032255">
    <property type="entry name" value="HBM"/>
</dbReference>
<keyword evidence="7" id="KW-1133">Transmembrane helix</keyword>
<feature type="coiled-coil region" evidence="6">
    <location>
        <begin position="201"/>
        <end position="235"/>
    </location>
</feature>
<name>A0A8I2H8Z4_9GAMM</name>
<dbReference type="PROSITE" id="PS50192">
    <property type="entry name" value="T_SNARE"/>
    <property type="match status" value="1"/>
</dbReference>
<evidence type="ECO:0000256" key="7">
    <source>
        <dbReference type="SAM" id="Phobius"/>
    </source>
</evidence>
<dbReference type="PROSITE" id="PS51753">
    <property type="entry name" value="HBM"/>
    <property type="match status" value="1"/>
</dbReference>
<accession>A0A8I2H8Z4</accession>
<reference evidence="11" key="1">
    <citation type="submission" date="2019-10" db="EMBL/GenBank/DDBJ databases">
        <authorList>
            <person name="Paulsen S."/>
        </authorList>
    </citation>
    <scope>NUCLEOTIDE SEQUENCE</scope>
    <source>
        <strain evidence="11">LMG 19692</strain>
    </source>
</reference>
<dbReference type="GO" id="GO:0005886">
    <property type="term" value="C:plasma membrane"/>
    <property type="evidence" value="ECO:0007669"/>
    <property type="project" value="UniProtKB-SubCell"/>
</dbReference>
<protein>
    <submittedName>
        <fullName evidence="11">Methyl-accepting chemotaxis protein</fullName>
    </submittedName>
</protein>
<dbReference type="Pfam" id="PF00015">
    <property type="entry name" value="MCPsignal"/>
    <property type="match status" value="1"/>
</dbReference>
<dbReference type="Gene3D" id="1.10.287.950">
    <property type="entry name" value="Methyl-accepting chemotaxis protein"/>
    <property type="match status" value="1"/>
</dbReference>
<evidence type="ECO:0000259" key="9">
    <source>
        <dbReference type="PROSITE" id="PS50192"/>
    </source>
</evidence>
<evidence type="ECO:0000256" key="3">
    <source>
        <dbReference type="ARBA" id="ARBA00023224"/>
    </source>
</evidence>
<dbReference type="EMBL" id="WEIA01000014">
    <property type="protein sequence ID" value="NLR23339.1"/>
    <property type="molecule type" value="Genomic_DNA"/>
</dbReference>
<organism evidence="11 12">
    <name type="scientific">Pseudoalteromonas maricaloris</name>
    <dbReference type="NCBI Taxonomy" id="184924"/>
    <lineage>
        <taxon>Bacteria</taxon>
        <taxon>Pseudomonadati</taxon>
        <taxon>Pseudomonadota</taxon>
        <taxon>Gammaproteobacteria</taxon>
        <taxon>Alteromonadales</taxon>
        <taxon>Pseudoalteromonadaceae</taxon>
        <taxon>Pseudoalteromonas</taxon>
    </lineage>
</organism>
<feature type="domain" description="T-SNARE coiled-coil homology" evidence="9">
    <location>
        <begin position="579"/>
        <end position="641"/>
    </location>
</feature>
<dbReference type="GO" id="GO:0006935">
    <property type="term" value="P:chemotaxis"/>
    <property type="evidence" value="ECO:0007669"/>
    <property type="project" value="UniProtKB-ARBA"/>
</dbReference>
<evidence type="ECO:0000256" key="5">
    <source>
        <dbReference type="PROSITE-ProRule" id="PRU00284"/>
    </source>
</evidence>
<dbReference type="AlphaFoldDB" id="A0A8I2H8Z4"/>
<keyword evidence="7" id="KW-0812">Transmembrane</keyword>
<comment type="subcellular location">
    <subcellularLocation>
        <location evidence="1">Cell inner membrane</location>
        <topology evidence="1">Multi-pass membrane protein</topology>
    </subcellularLocation>
</comment>
<feature type="transmembrane region" description="Helical" evidence="7">
    <location>
        <begin position="25"/>
        <end position="47"/>
    </location>
</feature>
<dbReference type="InterPro" id="IPR000727">
    <property type="entry name" value="T_SNARE_dom"/>
</dbReference>
<keyword evidence="2" id="KW-1003">Cell membrane</keyword>
<dbReference type="FunFam" id="1.10.287.950:FF:000001">
    <property type="entry name" value="Methyl-accepting chemotaxis sensory transducer"/>
    <property type="match status" value="1"/>
</dbReference>
<keyword evidence="7" id="KW-0472">Membrane</keyword>
<dbReference type="CDD" id="cd11386">
    <property type="entry name" value="MCP_signal"/>
    <property type="match status" value="1"/>
</dbReference>